<feature type="chain" id="PRO_5007864879" evidence="2">
    <location>
        <begin position="24"/>
        <end position="612"/>
    </location>
</feature>
<keyword evidence="2" id="KW-0732">Signal</keyword>
<organism evidence="4 5">
    <name type="scientific">Daedalea quercina L-15889</name>
    <dbReference type="NCBI Taxonomy" id="1314783"/>
    <lineage>
        <taxon>Eukaryota</taxon>
        <taxon>Fungi</taxon>
        <taxon>Dikarya</taxon>
        <taxon>Basidiomycota</taxon>
        <taxon>Agaricomycotina</taxon>
        <taxon>Agaricomycetes</taxon>
        <taxon>Polyporales</taxon>
        <taxon>Fomitopsis</taxon>
    </lineage>
</organism>
<gene>
    <name evidence="4" type="ORF">DAEQUDRAFT_726697</name>
</gene>
<dbReference type="EMBL" id="KV429058">
    <property type="protein sequence ID" value="KZT69403.1"/>
    <property type="molecule type" value="Genomic_DNA"/>
</dbReference>
<accession>A0A165QFL1</accession>
<dbReference type="OrthoDB" id="5946976at2759"/>
<dbReference type="PANTHER" id="PTHR46825">
    <property type="entry name" value="D-ALANYL-D-ALANINE-CARBOXYPEPTIDASE/ENDOPEPTIDASE AMPH"/>
    <property type="match status" value="1"/>
</dbReference>
<dbReference type="PANTHER" id="PTHR46825:SF15">
    <property type="entry name" value="BETA-LACTAMASE-RELATED DOMAIN-CONTAINING PROTEIN"/>
    <property type="match status" value="1"/>
</dbReference>
<evidence type="ECO:0000313" key="4">
    <source>
        <dbReference type="EMBL" id="KZT69403.1"/>
    </source>
</evidence>
<dbReference type="AlphaFoldDB" id="A0A165QFL1"/>
<proteinExistence type="inferred from homology"/>
<name>A0A165QFL1_9APHY</name>
<dbReference type="Pfam" id="PF00144">
    <property type="entry name" value="Beta-lactamase"/>
    <property type="match status" value="1"/>
</dbReference>
<dbReference type="Proteomes" id="UP000076727">
    <property type="component" value="Unassembled WGS sequence"/>
</dbReference>
<comment type="similarity">
    <text evidence="1">Belongs to the peptidase S12 family.</text>
</comment>
<keyword evidence="5" id="KW-1185">Reference proteome</keyword>
<dbReference type="Gene3D" id="3.40.710.10">
    <property type="entry name" value="DD-peptidase/beta-lactamase superfamily"/>
    <property type="match status" value="1"/>
</dbReference>
<evidence type="ECO:0000256" key="2">
    <source>
        <dbReference type="SAM" id="SignalP"/>
    </source>
</evidence>
<dbReference type="SUPFAM" id="SSF56601">
    <property type="entry name" value="beta-lactamase/transpeptidase-like"/>
    <property type="match status" value="1"/>
</dbReference>
<protein>
    <submittedName>
        <fullName evidence="4">Beta-lactamase/transpeptidase-like protein</fullName>
    </submittedName>
</protein>
<dbReference type="InterPro" id="IPR050491">
    <property type="entry name" value="AmpC-like"/>
</dbReference>
<dbReference type="InterPro" id="IPR012338">
    <property type="entry name" value="Beta-lactam/transpept-like"/>
</dbReference>
<feature type="domain" description="Beta-lactamase-related" evidence="3">
    <location>
        <begin position="49"/>
        <end position="392"/>
    </location>
</feature>
<reference evidence="4 5" key="1">
    <citation type="journal article" date="2016" name="Mol. Biol. Evol.">
        <title>Comparative Genomics of Early-Diverging Mushroom-Forming Fungi Provides Insights into the Origins of Lignocellulose Decay Capabilities.</title>
        <authorList>
            <person name="Nagy L.G."/>
            <person name="Riley R."/>
            <person name="Tritt A."/>
            <person name="Adam C."/>
            <person name="Daum C."/>
            <person name="Floudas D."/>
            <person name="Sun H."/>
            <person name="Yadav J.S."/>
            <person name="Pangilinan J."/>
            <person name="Larsson K.H."/>
            <person name="Matsuura K."/>
            <person name="Barry K."/>
            <person name="Labutti K."/>
            <person name="Kuo R."/>
            <person name="Ohm R.A."/>
            <person name="Bhattacharya S.S."/>
            <person name="Shirouzu T."/>
            <person name="Yoshinaga Y."/>
            <person name="Martin F.M."/>
            <person name="Grigoriev I.V."/>
            <person name="Hibbett D.S."/>
        </authorList>
    </citation>
    <scope>NUCLEOTIDE SEQUENCE [LARGE SCALE GENOMIC DNA]</scope>
    <source>
        <strain evidence="4 5">L-15889</strain>
    </source>
</reference>
<evidence type="ECO:0000259" key="3">
    <source>
        <dbReference type="Pfam" id="PF00144"/>
    </source>
</evidence>
<evidence type="ECO:0000313" key="5">
    <source>
        <dbReference type="Proteomes" id="UP000076727"/>
    </source>
</evidence>
<dbReference type="InterPro" id="IPR001466">
    <property type="entry name" value="Beta-lactam-related"/>
</dbReference>
<evidence type="ECO:0000256" key="1">
    <source>
        <dbReference type="ARBA" id="ARBA00038215"/>
    </source>
</evidence>
<dbReference type="STRING" id="1314783.A0A165QFL1"/>
<feature type="signal peptide" evidence="2">
    <location>
        <begin position="1"/>
        <end position="23"/>
    </location>
</feature>
<sequence>MFGYSTFSRLLLISSAIITLSLGQTQILLGDALFSEAKSKHGITTELSEFITNLMNMSKIPGISLGVVHISSGEKPNIELKSWGRMTEDDCALSSDALFDLASCSKSFLASAVGILMDDFAQGRNITSLPPGVATFDWQTKLKDLLPDEWALQDEWASGKTNIRDALSHVTGMPRHDYSYAPGDTLHGLVKNLRNLRPAYELRQKWSYNNQMYKTGAYLISKYAGKSYMEFATERLFAPMNMSHTTFWPGEAREAGLLTQAWTKFGRLIPFWFDDEVVELMAGAGGIISSAEDMTKWLTVLLNEGVEPGSNKTIIPHSAFEEITTAHSITSGKPATPEMSIQGYGLGWLRVSYQGHDVLTHSGAIPGFSTYVAFLPRDGLGIVVLANADEKAAANLAIMYRIVEDVLGLKRVDRVVSADASGKAVFKEEMDVLSKDAQETNAAIAPEPLPIDLGSLSGTYSNVGYGALILCSAESTSYNCLNVLSSFAPFIHQTPFPSPIPVPAPAPTEPELYAAWPRIWSTHVRLTHKVGTEFALQFTALFPEGYGHNQTAFETSETGESEGRAVFVLEGEGDQMKVLGFGMEIDEEAVEARKRAGAKDVREWADAWFEKV</sequence>